<evidence type="ECO:0000313" key="9">
    <source>
        <dbReference type="Proteomes" id="UP000234275"/>
    </source>
</evidence>
<keyword evidence="3" id="KW-0805">Transcription regulation</keyword>
<keyword evidence="9" id="KW-1185">Reference proteome</keyword>
<dbReference type="OrthoDB" id="3862662at2759"/>
<keyword evidence="5" id="KW-0804">Transcription</keyword>
<dbReference type="InterPro" id="IPR050815">
    <property type="entry name" value="TF_fung"/>
</dbReference>
<keyword evidence="6" id="KW-0539">Nucleus</keyword>
<dbReference type="SUPFAM" id="SSF57701">
    <property type="entry name" value="Zn2/Cys6 DNA-binding domain"/>
    <property type="match status" value="1"/>
</dbReference>
<dbReference type="CDD" id="cd12148">
    <property type="entry name" value="fungal_TF_MHR"/>
    <property type="match status" value="1"/>
</dbReference>
<name>A0A2I2G9Z2_9EURO</name>
<evidence type="ECO:0000256" key="4">
    <source>
        <dbReference type="ARBA" id="ARBA00023125"/>
    </source>
</evidence>
<accession>A0A2I2G9Z2</accession>
<comment type="caution">
    <text evidence="8">The sequence shown here is derived from an EMBL/GenBank/DDBJ whole genome shotgun (WGS) entry which is preliminary data.</text>
</comment>
<dbReference type="EMBL" id="MSFO01000004">
    <property type="protein sequence ID" value="PLB49696.1"/>
    <property type="molecule type" value="Genomic_DNA"/>
</dbReference>
<dbReference type="GO" id="GO:0000981">
    <property type="term" value="F:DNA-binding transcription factor activity, RNA polymerase II-specific"/>
    <property type="evidence" value="ECO:0007669"/>
    <property type="project" value="InterPro"/>
</dbReference>
<dbReference type="GO" id="GO:0005634">
    <property type="term" value="C:nucleus"/>
    <property type="evidence" value="ECO:0007669"/>
    <property type="project" value="UniProtKB-SubCell"/>
</dbReference>
<comment type="subcellular location">
    <subcellularLocation>
        <location evidence="1">Nucleus</location>
    </subcellularLocation>
</comment>
<dbReference type="GO" id="GO:0009893">
    <property type="term" value="P:positive regulation of metabolic process"/>
    <property type="evidence" value="ECO:0007669"/>
    <property type="project" value="UniProtKB-ARBA"/>
</dbReference>
<dbReference type="InterPro" id="IPR001138">
    <property type="entry name" value="Zn2Cys6_DnaBD"/>
</dbReference>
<keyword evidence="2" id="KW-0479">Metal-binding</keyword>
<dbReference type="GeneID" id="36554465"/>
<dbReference type="RefSeq" id="XP_024704998.1">
    <property type="nucleotide sequence ID" value="XM_024846766.1"/>
</dbReference>
<evidence type="ECO:0000256" key="6">
    <source>
        <dbReference type="ARBA" id="ARBA00023242"/>
    </source>
</evidence>
<dbReference type="PROSITE" id="PS50048">
    <property type="entry name" value="ZN2_CY6_FUNGAL_2"/>
    <property type="match status" value="1"/>
</dbReference>
<organism evidence="8 9">
    <name type="scientific">Aspergillus steynii IBT 23096</name>
    <dbReference type="NCBI Taxonomy" id="1392250"/>
    <lineage>
        <taxon>Eukaryota</taxon>
        <taxon>Fungi</taxon>
        <taxon>Dikarya</taxon>
        <taxon>Ascomycota</taxon>
        <taxon>Pezizomycotina</taxon>
        <taxon>Eurotiomycetes</taxon>
        <taxon>Eurotiomycetidae</taxon>
        <taxon>Eurotiales</taxon>
        <taxon>Aspergillaceae</taxon>
        <taxon>Aspergillus</taxon>
        <taxon>Aspergillus subgen. Circumdati</taxon>
    </lineage>
</organism>
<dbReference type="GO" id="GO:0008270">
    <property type="term" value="F:zinc ion binding"/>
    <property type="evidence" value="ECO:0007669"/>
    <property type="project" value="InterPro"/>
</dbReference>
<dbReference type="SMART" id="SM00066">
    <property type="entry name" value="GAL4"/>
    <property type="match status" value="1"/>
</dbReference>
<dbReference type="GO" id="GO:0003677">
    <property type="term" value="F:DNA binding"/>
    <property type="evidence" value="ECO:0007669"/>
    <property type="project" value="UniProtKB-KW"/>
</dbReference>
<evidence type="ECO:0000256" key="3">
    <source>
        <dbReference type="ARBA" id="ARBA00023015"/>
    </source>
</evidence>
<sequence>MTSEGHRTRITQACISCKVRKKKCNRGVPSCSYCIRKDLDCRYVPVPRRHGRFSLNTRGPLHTAIHHETLTGETSVDLVEPRPTFTELVIERDTFYRPRIEGLDGIYLEAQNIIRSTGKFVDDLTARYFRNFHSHLPIISRVRFQNNLISTGSAPSADASVLLLTVCLLAYLPSSQMHSQDGEALVMGRQSLYLATKALVAQAQGSLQPSIPLIQATLLLATYEYANGKPEAAVVTIAGCARMAYAARIHDRRHHSMDCDSGIDVEEAGNTWWGIVIFERAFLCETDSIEQPMATVLPPGDTRLPIDRDMLDRGDFQSPGSIPNIPVSCLTTPDVGGFGRAAQASCLLDQVLKGLVAPDLNTRLPLLESLDRSIQSLLAFVLNHRPERDSPYCTALSVTLSRLLFKLHSHILDLPEHTVTANLRSLEDWKKSSLAALDTATTIVIDMSKSHYSNLPSDGTNNTSPVIIYVVRAAIQHIQSRPCDGTSPWSEIVETELQLYLDKLRHQWVASHQ</sequence>
<evidence type="ECO:0000256" key="5">
    <source>
        <dbReference type="ARBA" id="ARBA00023163"/>
    </source>
</evidence>
<dbReference type="InterPro" id="IPR036864">
    <property type="entry name" value="Zn2-C6_fun-type_DNA-bd_sf"/>
</dbReference>
<dbReference type="PROSITE" id="PS00463">
    <property type="entry name" value="ZN2_CY6_FUNGAL_1"/>
    <property type="match status" value="1"/>
</dbReference>
<evidence type="ECO:0000256" key="2">
    <source>
        <dbReference type="ARBA" id="ARBA00022723"/>
    </source>
</evidence>
<keyword evidence="4" id="KW-0238">DNA-binding</keyword>
<evidence type="ECO:0000256" key="1">
    <source>
        <dbReference type="ARBA" id="ARBA00004123"/>
    </source>
</evidence>
<dbReference type="Proteomes" id="UP000234275">
    <property type="component" value="Unassembled WGS sequence"/>
</dbReference>
<dbReference type="PANTHER" id="PTHR47338:SF20">
    <property type="entry name" value="ZN(II)2CYS6 TRANSCRIPTION FACTOR (EUROFUNG)"/>
    <property type="match status" value="1"/>
</dbReference>
<dbReference type="PANTHER" id="PTHR47338">
    <property type="entry name" value="ZN(II)2CYS6 TRANSCRIPTION FACTOR (EUROFUNG)-RELATED"/>
    <property type="match status" value="1"/>
</dbReference>
<evidence type="ECO:0000313" key="8">
    <source>
        <dbReference type="EMBL" id="PLB49696.1"/>
    </source>
</evidence>
<reference evidence="8 9" key="1">
    <citation type="submission" date="2016-12" db="EMBL/GenBank/DDBJ databases">
        <title>The genomes of Aspergillus section Nigri reveals drivers in fungal speciation.</title>
        <authorList>
            <consortium name="DOE Joint Genome Institute"/>
            <person name="Vesth T.C."/>
            <person name="Nybo J."/>
            <person name="Theobald S."/>
            <person name="Brandl J."/>
            <person name="Frisvad J.C."/>
            <person name="Nielsen K.F."/>
            <person name="Lyhne E.K."/>
            <person name="Kogle M.E."/>
            <person name="Kuo A."/>
            <person name="Riley R."/>
            <person name="Clum A."/>
            <person name="Nolan M."/>
            <person name="Lipzen A."/>
            <person name="Salamov A."/>
            <person name="Henrissat B."/>
            <person name="Wiebenga A."/>
            <person name="De Vries R.P."/>
            <person name="Grigoriev I.V."/>
            <person name="Mortensen U.H."/>
            <person name="Andersen M.R."/>
            <person name="Baker S.E."/>
        </authorList>
    </citation>
    <scope>NUCLEOTIDE SEQUENCE [LARGE SCALE GENOMIC DNA]</scope>
    <source>
        <strain evidence="8 9">IBT 23096</strain>
    </source>
</reference>
<dbReference type="AlphaFoldDB" id="A0A2I2G9Z2"/>
<dbReference type="CDD" id="cd00067">
    <property type="entry name" value="GAL4"/>
    <property type="match status" value="1"/>
</dbReference>
<dbReference type="GO" id="GO:0006351">
    <property type="term" value="P:DNA-templated transcription"/>
    <property type="evidence" value="ECO:0007669"/>
    <property type="project" value="InterPro"/>
</dbReference>
<protein>
    <recommendedName>
        <fullName evidence="7">Zn(2)-C6 fungal-type domain-containing protein</fullName>
    </recommendedName>
</protein>
<dbReference type="VEuPathDB" id="FungiDB:P170DRAFT_409275"/>
<dbReference type="Pfam" id="PF04082">
    <property type="entry name" value="Fungal_trans"/>
    <property type="match status" value="1"/>
</dbReference>
<feature type="domain" description="Zn(2)-C6 fungal-type" evidence="7">
    <location>
        <begin position="13"/>
        <end position="43"/>
    </location>
</feature>
<dbReference type="InterPro" id="IPR007219">
    <property type="entry name" value="XnlR_reg_dom"/>
</dbReference>
<dbReference type="STRING" id="1392250.A0A2I2G9Z2"/>
<dbReference type="Pfam" id="PF00172">
    <property type="entry name" value="Zn_clus"/>
    <property type="match status" value="1"/>
</dbReference>
<gene>
    <name evidence="8" type="ORF">P170DRAFT_409275</name>
</gene>
<proteinExistence type="predicted"/>
<evidence type="ECO:0000259" key="7">
    <source>
        <dbReference type="PROSITE" id="PS50048"/>
    </source>
</evidence>
<dbReference type="Gene3D" id="4.10.240.10">
    <property type="entry name" value="Zn(2)-C6 fungal-type DNA-binding domain"/>
    <property type="match status" value="1"/>
</dbReference>